<evidence type="ECO:0000313" key="4">
    <source>
        <dbReference type="Proteomes" id="UP000236654"/>
    </source>
</evidence>
<name>A0A2I0R4Q1_9FLAO</name>
<dbReference type="EMBL" id="PJNI01000002">
    <property type="protein sequence ID" value="PKR81547.1"/>
    <property type="molecule type" value="Genomic_DNA"/>
</dbReference>
<keyword evidence="1" id="KW-0472">Membrane</keyword>
<sequence>MDSIINIVFIAFSLGLVTNLHCIGMCGPIAMALPLNRKSKTTIAGGITAYSLGRSFGYTTMGVIVGLIGLSASMLGVLQWLSIASGVLIIIFAWGAYYKGKARTSWFNKWVMKAMSRFLKSKPAGTPKLIGIGFINAFLPCGMVYVALISALNVGGIENAMLYMFFFGLGTLPGFLFLGAMKDYFAKMQVFNRKMVLASLISLVGVFMILRGMNLGIPYVSPKMEMVVSAQKETKKETKNIEAKMSCCSQKDEEGCDK</sequence>
<proteinExistence type="predicted"/>
<keyword evidence="1" id="KW-0812">Transmembrane</keyword>
<evidence type="ECO:0000259" key="2">
    <source>
        <dbReference type="Pfam" id="PF13386"/>
    </source>
</evidence>
<accession>A0A2I0R4Q1</accession>
<protein>
    <recommendedName>
        <fullName evidence="2">Urease accessory protein UreH-like transmembrane domain-containing protein</fullName>
    </recommendedName>
</protein>
<feature type="domain" description="Urease accessory protein UreH-like transmembrane" evidence="2">
    <location>
        <begin position="10"/>
        <end position="208"/>
    </location>
</feature>
<reference evidence="3 4" key="1">
    <citation type="submission" date="2017-12" db="EMBL/GenBank/DDBJ databases">
        <title>The draft genome sequence of Brumimicrobium saltpan LHR20.</title>
        <authorList>
            <person name="Do Z.-J."/>
            <person name="Luo H.-R."/>
        </authorList>
    </citation>
    <scope>NUCLEOTIDE SEQUENCE [LARGE SCALE GENOMIC DNA]</scope>
    <source>
        <strain evidence="3 4">LHR20</strain>
    </source>
</reference>
<dbReference type="PANTHER" id="PTHR42208:SF1">
    <property type="entry name" value="HEAVY METAL TRANSPORTER"/>
    <property type="match status" value="1"/>
</dbReference>
<dbReference type="Pfam" id="PF13386">
    <property type="entry name" value="DsbD_2"/>
    <property type="match status" value="1"/>
</dbReference>
<gene>
    <name evidence="3" type="ORF">CW751_03205</name>
</gene>
<feature type="transmembrane region" description="Helical" evidence="1">
    <location>
        <begin position="196"/>
        <end position="217"/>
    </location>
</feature>
<comment type="caution">
    <text evidence="3">The sequence shown here is derived from an EMBL/GenBank/DDBJ whole genome shotgun (WGS) entry which is preliminary data.</text>
</comment>
<keyword evidence="4" id="KW-1185">Reference proteome</keyword>
<feature type="transmembrane region" description="Helical" evidence="1">
    <location>
        <begin position="160"/>
        <end position="184"/>
    </location>
</feature>
<keyword evidence="1" id="KW-1133">Transmembrane helix</keyword>
<evidence type="ECO:0000256" key="1">
    <source>
        <dbReference type="SAM" id="Phobius"/>
    </source>
</evidence>
<feature type="transmembrane region" description="Helical" evidence="1">
    <location>
        <begin position="129"/>
        <end position="154"/>
    </location>
</feature>
<dbReference type="RefSeq" id="WP_101333561.1">
    <property type="nucleotide sequence ID" value="NZ_PJNI01000002.1"/>
</dbReference>
<dbReference type="InterPro" id="IPR039447">
    <property type="entry name" value="UreH-like_TM_dom"/>
</dbReference>
<feature type="transmembrane region" description="Helical" evidence="1">
    <location>
        <begin position="80"/>
        <end position="98"/>
    </location>
</feature>
<feature type="transmembrane region" description="Helical" evidence="1">
    <location>
        <begin position="6"/>
        <end position="35"/>
    </location>
</feature>
<dbReference type="AlphaFoldDB" id="A0A2I0R4Q1"/>
<evidence type="ECO:0000313" key="3">
    <source>
        <dbReference type="EMBL" id="PKR81547.1"/>
    </source>
</evidence>
<dbReference type="PANTHER" id="PTHR42208">
    <property type="entry name" value="HEAVY METAL TRANSPORTER-RELATED"/>
    <property type="match status" value="1"/>
</dbReference>
<organism evidence="3 4">
    <name type="scientific">Brumimicrobium salinarum</name>
    <dbReference type="NCBI Taxonomy" id="2058658"/>
    <lineage>
        <taxon>Bacteria</taxon>
        <taxon>Pseudomonadati</taxon>
        <taxon>Bacteroidota</taxon>
        <taxon>Flavobacteriia</taxon>
        <taxon>Flavobacteriales</taxon>
        <taxon>Crocinitomicaceae</taxon>
        <taxon>Brumimicrobium</taxon>
    </lineage>
</organism>
<dbReference type="Proteomes" id="UP000236654">
    <property type="component" value="Unassembled WGS sequence"/>
</dbReference>
<dbReference type="OrthoDB" id="594443at2"/>
<feature type="transmembrane region" description="Helical" evidence="1">
    <location>
        <begin position="56"/>
        <end position="74"/>
    </location>
</feature>